<evidence type="ECO:0000313" key="3">
    <source>
        <dbReference type="Proteomes" id="UP000024635"/>
    </source>
</evidence>
<protein>
    <submittedName>
        <fullName evidence="2">Uncharacterized protein</fullName>
    </submittedName>
</protein>
<reference evidence="3" key="1">
    <citation type="journal article" date="2015" name="Nat. Genet.">
        <title>The genome and transcriptome of the zoonotic hookworm Ancylostoma ceylanicum identify infection-specific gene families.</title>
        <authorList>
            <person name="Schwarz E.M."/>
            <person name="Hu Y."/>
            <person name="Antoshechkin I."/>
            <person name="Miller M.M."/>
            <person name="Sternberg P.W."/>
            <person name="Aroian R.V."/>
        </authorList>
    </citation>
    <scope>NUCLEOTIDE SEQUENCE</scope>
    <source>
        <strain evidence="3">HY135</strain>
    </source>
</reference>
<name>A0A016T736_9BILA</name>
<feature type="region of interest" description="Disordered" evidence="1">
    <location>
        <begin position="20"/>
        <end position="58"/>
    </location>
</feature>
<sequence>MSLESIIINKLKIMTKLSNKTSEATAETKNGAVVERVKRRPWRDKVRKKARKEALKASREKLKATNEVLPISVADGTSKKKKKKRKKHIIQEEDVCTEGKTEANPVQDGYKKLEAGRFSYTQNIELLYFLEQILQSFQKYLPPASTARLLSSAAPPMHCDHVKLRVD</sequence>
<comment type="caution">
    <text evidence="2">The sequence shown here is derived from an EMBL/GenBank/DDBJ whole genome shotgun (WGS) entry which is preliminary data.</text>
</comment>
<keyword evidence="3" id="KW-1185">Reference proteome</keyword>
<organism evidence="2 3">
    <name type="scientific">Ancylostoma ceylanicum</name>
    <dbReference type="NCBI Taxonomy" id="53326"/>
    <lineage>
        <taxon>Eukaryota</taxon>
        <taxon>Metazoa</taxon>
        <taxon>Ecdysozoa</taxon>
        <taxon>Nematoda</taxon>
        <taxon>Chromadorea</taxon>
        <taxon>Rhabditida</taxon>
        <taxon>Rhabditina</taxon>
        <taxon>Rhabditomorpha</taxon>
        <taxon>Strongyloidea</taxon>
        <taxon>Ancylostomatidae</taxon>
        <taxon>Ancylostomatinae</taxon>
        <taxon>Ancylostoma</taxon>
    </lineage>
</organism>
<accession>A0A016T736</accession>
<evidence type="ECO:0000313" key="2">
    <source>
        <dbReference type="EMBL" id="EYB98477.1"/>
    </source>
</evidence>
<dbReference type="EMBL" id="JARK01001467">
    <property type="protein sequence ID" value="EYB98477.1"/>
    <property type="molecule type" value="Genomic_DNA"/>
</dbReference>
<dbReference type="OrthoDB" id="10258825at2759"/>
<proteinExistence type="predicted"/>
<dbReference type="AlphaFoldDB" id="A0A016T736"/>
<gene>
    <name evidence="2" type="primary">Acey_s0131.g1647</name>
    <name evidence="2" type="synonym">Acey-T07A9.8</name>
    <name evidence="2" type="ORF">Y032_0131g1647</name>
</gene>
<evidence type="ECO:0000256" key="1">
    <source>
        <dbReference type="SAM" id="MobiDB-lite"/>
    </source>
</evidence>
<dbReference type="Proteomes" id="UP000024635">
    <property type="component" value="Unassembled WGS sequence"/>
</dbReference>
<feature type="compositionally biased region" description="Basic residues" evidence="1">
    <location>
        <begin position="37"/>
        <end position="51"/>
    </location>
</feature>